<organism evidence="2 3">
    <name type="scientific">Panacagrimonas perspica</name>
    <dbReference type="NCBI Taxonomy" id="381431"/>
    <lineage>
        <taxon>Bacteria</taxon>
        <taxon>Pseudomonadati</taxon>
        <taxon>Pseudomonadota</taxon>
        <taxon>Gammaproteobacteria</taxon>
        <taxon>Nevskiales</taxon>
        <taxon>Nevskiaceae</taxon>
        <taxon>Panacagrimonas</taxon>
    </lineage>
</organism>
<dbReference type="RefSeq" id="WP_133879341.1">
    <property type="nucleotide sequence ID" value="NZ_MWIN01000023.1"/>
</dbReference>
<keyword evidence="1" id="KW-0812">Transmembrane</keyword>
<evidence type="ECO:0000313" key="2">
    <source>
        <dbReference type="EMBL" id="TDU30689.1"/>
    </source>
</evidence>
<reference evidence="2 3" key="1">
    <citation type="submission" date="2019-03" db="EMBL/GenBank/DDBJ databases">
        <title>Genomic Encyclopedia of Type Strains, Phase IV (KMG-IV): sequencing the most valuable type-strain genomes for metagenomic binning, comparative biology and taxonomic classification.</title>
        <authorList>
            <person name="Goeker M."/>
        </authorList>
    </citation>
    <scope>NUCLEOTIDE SEQUENCE [LARGE SCALE GENOMIC DNA]</scope>
    <source>
        <strain evidence="2 3">DSM 26377</strain>
    </source>
</reference>
<sequence>MSDVSDDTFARALQTRLREAEMPDVVVRARLSAARAGAIAARTRRPAWAWTMAGAALAASVAAAVLFFHPFGRMQAVGQEEMAQGEIFELLLDGDEDPVLEAELYEDLDVLTWLAAEDERV</sequence>
<keyword evidence="3" id="KW-1185">Reference proteome</keyword>
<dbReference type="Proteomes" id="UP000295341">
    <property type="component" value="Unassembled WGS sequence"/>
</dbReference>
<dbReference type="AlphaFoldDB" id="A0A4R7PAT9"/>
<keyword evidence="1" id="KW-1133">Transmembrane helix</keyword>
<comment type="caution">
    <text evidence="2">The sequence shown here is derived from an EMBL/GenBank/DDBJ whole genome shotgun (WGS) entry which is preliminary data.</text>
</comment>
<evidence type="ECO:0000313" key="3">
    <source>
        <dbReference type="Proteomes" id="UP000295341"/>
    </source>
</evidence>
<proteinExistence type="predicted"/>
<dbReference type="EMBL" id="SOBT01000008">
    <property type="protein sequence ID" value="TDU30689.1"/>
    <property type="molecule type" value="Genomic_DNA"/>
</dbReference>
<evidence type="ECO:0008006" key="4">
    <source>
        <dbReference type="Google" id="ProtNLM"/>
    </source>
</evidence>
<evidence type="ECO:0000256" key="1">
    <source>
        <dbReference type="SAM" id="Phobius"/>
    </source>
</evidence>
<accession>A0A4R7PAT9</accession>
<keyword evidence="1" id="KW-0472">Membrane</keyword>
<name>A0A4R7PAT9_9GAMM</name>
<protein>
    <recommendedName>
        <fullName evidence="4">DUF3619 family protein</fullName>
    </recommendedName>
</protein>
<feature type="transmembrane region" description="Helical" evidence="1">
    <location>
        <begin position="47"/>
        <end position="68"/>
    </location>
</feature>
<gene>
    <name evidence="2" type="ORF">DFR24_0038</name>
</gene>